<evidence type="ECO:0000256" key="9">
    <source>
        <dbReference type="ARBA" id="ARBA00040505"/>
    </source>
</evidence>
<dbReference type="AlphaFoldDB" id="A0A6P8W143"/>
<feature type="compositionally biased region" description="Low complexity" evidence="10">
    <location>
        <begin position="41"/>
        <end position="51"/>
    </location>
</feature>
<evidence type="ECO:0000256" key="4">
    <source>
        <dbReference type="ARBA" id="ARBA00022679"/>
    </source>
</evidence>
<comment type="similarity">
    <text evidence="2">Belongs to the aminoglycoside phosphotransferase family.</text>
</comment>
<evidence type="ECO:0000256" key="6">
    <source>
        <dbReference type="ARBA" id="ARBA00036820"/>
    </source>
</evidence>
<evidence type="ECO:0000256" key="2">
    <source>
        <dbReference type="ARBA" id="ARBA00006219"/>
    </source>
</evidence>
<dbReference type="FunFam" id="3.90.1200.10:FF:000007">
    <property type="entry name" value="hydroxylysine kinase isoform X1"/>
    <property type="match status" value="1"/>
</dbReference>
<dbReference type="GO" id="GO:0047992">
    <property type="term" value="F:hydroxylysine kinase activity"/>
    <property type="evidence" value="ECO:0007669"/>
    <property type="project" value="UniProtKB-EC"/>
</dbReference>
<sequence>MEQWNNVELTSITKKSYTLNHDYDDAAKPNKANDTDSTPQNSNGNSNGNVNDQVASSDGDKVLQPGSDIKPKMRPEDVEPLVRRLYGITVSELKELISYDDRNYLIKEDCNVKNPLIVTHCPLGYVLKILNALDSKKEEFVDAQNQLLLYLSKQQVKCPRPIANARGKYYSVEQLNGNAHVVRLLDFIPGKMFHEVEVTKNLLFQCGEYLAKLDRALKNFTHKAYDTHKTLWMLQSVPQLRDFLYALQDHQRKALCEEIIEAFESKVLSVLSTLELQIIHGDYNEQNILVSSSKDGSLDSYRVTGVIDFGDTNRSPLIFELGIAMSYMMLQAKDLASGGIFLAGYTSIQSISATERSYLKYCVAARLAQSLVMGAYTHTLHPGNDYVLVTQAQGWILLEQLWRDSFESIDELWQTTAHQYLTQSNK</sequence>
<dbReference type="EC" id="2.7.1.81" evidence="8"/>
<evidence type="ECO:0000259" key="11">
    <source>
        <dbReference type="Pfam" id="PF01636"/>
    </source>
</evidence>
<feature type="compositionally biased region" description="Basic and acidic residues" evidence="10">
    <location>
        <begin position="23"/>
        <end position="34"/>
    </location>
</feature>
<comment type="subcellular location">
    <subcellularLocation>
        <location evidence="1">Cytoplasm</location>
    </subcellularLocation>
</comment>
<comment type="function">
    <text evidence="7">Catalyzes the GTP-dependent phosphorylation of 5-hydroxy-L-lysine.</text>
</comment>
<accession>A0A6P8W143</accession>
<keyword evidence="3" id="KW-0963">Cytoplasm</keyword>
<dbReference type="RefSeq" id="XP_034097342.1">
    <property type="nucleotide sequence ID" value="XM_034241451.2"/>
</dbReference>
<dbReference type="SUPFAM" id="SSF56112">
    <property type="entry name" value="Protein kinase-like (PK-like)"/>
    <property type="match status" value="1"/>
</dbReference>
<evidence type="ECO:0000313" key="14">
    <source>
        <dbReference type="RefSeq" id="XP_034097341.1"/>
    </source>
</evidence>
<evidence type="ECO:0000313" key="15">
    <source>
        <dbReference type="RefSeq" id="XP_034097342.1"/>
    </source>
</evidence>
<name>A0A6P8W143_DROAB</name>
<dbReference type="Gene3D" id="3.90.1200.10">
    <property type="match status" value="1"/>
</dbReference>
<dbReference type="FunFam" id="3.30.200.20:FF:000549">
    <property type="entry name" value="hydroxylysine kinase"/>
    <property type="match status" value="1"/>
</dbReference>
<feature type="domain" description="Aminoglycoside phosphotransferase" evidence="11">
    <location>
        <begin position="125"/>
        <end position="329"/>
    </location>
</feature>
<dbReference type="OrthoDB" id="9973935at2759"/>
<dbReference type="Proteomes" id="UP000515160">
    <property type="component" value="Chromosome 2L"/>
</dbReference>
<dbReference type="GO" id="GO:0005737">
    <property type="term" value="C:cytoplasm"/>
    <property type="evidence" value="ECO:0007669"/>
    <property type="project" value="UniProtKB-SubCell"/>
</dbReference>
<evidence type="ECO:0000256" key="1">
    <source>
        <dbReference type="ARBA" id="ARBA00004496"/>
    </source>
</evidence>
<gene>
    <name evidence="13 14 15" type="primary">LOC117563241</name>
</gene>
<evidence type="ECO:0000256" key="7">
    <source>
        <dbReference type="ARBA" id="ARBA00037368"/>
    </source>
</evidence>
<dbReference type="PANTHER" id="PTHR21064:SF1">
    <property type="entry name" value="HYDROXYLYSINE KINASE"/>
    <property type="match status" value="1"/>
</dbReference>
<dbReference type="Gene3D" id="3.30.200.20">
    <property type="entry name" value="Phosphorylase Kinase, domain 1"/>
    <property type="match status" value="1"/>
</dbReference>
<feature type="region of interest" description="Disordered" evidence="10">
    <location>
        <begin position="23"/>
        <end position="75"/>
    </location>
</feature>
<dbReference type="GeneID" id="117563241"/>
<evidence type="ECO:0000256" key="5">
    <source>
        <dbReference type="ARBA" id="ARBA00022777"/>
    </source>
</evidence>
<dbReference type="InterPro" id="IPR011009">
    <property type="entry name" value="Kinase-like_dom_sf"/>
</dbReference>
<dbReference type="InterPro" id="IPR050249">
    <property type="entry name" value="Pseudomonas-type_ThrB"/>
</dbReference>
<reference evidence="13 14" key="1">
    <citation type="submission" date="2025-04" db="UniProtKB">
        <authorList>
            <consortium name="RefSeq"/>
        </authorList>
    </citation>
    <scope>IDENTIFICATION</scope>
    <source>
        <strain evidence="13 14">15112-1751.03</strain>
        <tissue evidence="13 14">Whole Adult</tissue>
    </source>
</reference>
<comment type="catalytic activity">
    <reaction evidence="6">
        <text>(5R)-5-hydroxy-L-lysine + GTP = (5R)-5-phosphooxy-L-lysine + GDP + H(+)</text>
        <dbReference type="Rhea" id="RHEA:19049"/>
        <dbReference type="ChEBI" id="CHEBI:15378"/>
        <dbReference type="ChEBI" id="CHEBI:37565"/>
        <dbReference type="ChEBI" id="CHEBI:57882"/>
        <dbReference type="ChEBI" id="CHEBI:58189"/>
        <dbReference type="ChEBI" id="CHEBI:58357"/>
        <dbReference type="EC" id="2.7.1.81"/>
    </reaction>
</comment>
<evidence type="ECO:0000256" key="8">
    <source>
        <dbReference type="ARBA" id="ARBA00038873"/>
    </source>
</evidence>
<keyword evidence="5 13" id="KW-0418">Kinase</keyword>
<dbReference type="Pfam" id="PF01636">
    <property type="entry name" value="APH"/>
    <property type="match status" value="1"/>
</dbReference>
<evidence type="ECO:0000256" key="10">
    <source>
        <dbReference type="SAM" id="MobiDB-lite"/>
    </source>
</evidence>
<dbReference type="PANTHER" id="PTHR21064">
    <property type="entry name" value="AMINOGLYCOSIDE PHOSPHOTRANSFERASE DOMAIN-CONTAINING PROTEIN-RELATED"/>
    <property type="match status" value="1"/>
</dbReference>
<keyword evidence="4" id="KW-0808">Transferase</keyword>
<organism evidence="12 13">
    <name type="scientific">Drosophila albomicans</name>
    <name type="common">Fruit fly</name>
    <dbReference type="NCBI Taxonomy" id="7291"/>
    <lineage>
        <taxon>Eukaryota</taxon>
        <taxon>Metazoa</taxon>
        <taxon>Ecdysozoa</taxon>
        <taxon>Arthropoda</taxon>
        <taxon>Hexapoda</taxon>
        <taxon>Insecta</taxon>
        <taxon>Pterygota</taxon>
        <taxon>Neoptera</taxon>
        <taxon>Endopterygota</taxon>
        <taxon>Diptera</taxon>
        <taxon>Brachycera</taxon>
        <taxon>Muscomorpha</taxon>
        <taxon>Ephydroidea</taxon>
        <taxon>Drosophilidae</taxon>
        <taxon>Drosophila</taxon>
    </lineage>
</organism>
<dbReference type="RefSeq" id="XP_034097339.1">
    <property type="nucleotide sequence ID" value="XM_034241448.2"/>
</dbReference>
<evidence type="ECO:0000313" key="13">
    <source>
        <dbReference type="RefSeq" id="XP_034097339.1"/>
    </source>
</evidence>
<proteinExistence type="inferred from homology"/>
<dbReference type="RefSeq" id="XP_034097341.1">
    <property type="nucleotide sequence ID" value="XM_034241450.2"/>
</dbReference>
<evidence type="ECO:0000313" key="12">
    <source>
        <dbReference type="Proteomes" id="UP000515160"/>
    </source>
</evidence>
<protein>
    <recommendedName>
        <fullName evidence="9">Hydroxylysine kinase</fullName>
        <ecNumber evidence="8">2.7.1.81</ecNumber>
    </recommendedName>
</protein>
<dbReference type="InterPro" id="IPR002575">
    <property type="entry name" value="Aminoglycoside_PTrfase"/>
</dbReference>
<keyword evidence="12" id="KW-1185">Reference proteome</keyword>
<evidence type="ECO:0000256" key="3">
    <source>
        <dbReference type="ARBA" id="ARBA00022490"/>
    </source>
</evidence>